<dbReference type="Pfam" id="PF02620">
    <property type="entry name" value="YceD"/>
    <property type="match status" value="1"/>
</dbReference>
<keyword evidence="3" id="KW-1185">Reference proteome</keyword>
<evidence type="ECO:0000313" key="2">
    <source>
        <dbReference type="EMBL" id="GHA36498.1"/>
    </source>
</evidence>
<dbReference type="AlphaFoldDB" id="A0A918SEM5"/>
<reference evidence="2" key="2">
    <citation type="submission" date="2020-09" db="EMBL/GenBank/DDBJ databases">
        <authorList>
            <person name="Sun Q."/>
            <person name="Kim S."/>
        </authorList>
    </citation>
    <scope>NUCLEOTIDE SEQUENCE</scope>
    <source>
        <strain evidence="2">KCTC 32437</strain>
    </source>
</reference>
<organism evidence="2 3">
    <name type="scientific">Devosia pacifica</name>
    <dbReference type="NCBI Taxonomy" id="1335967"/>
    <lineage>
        <taxon>Bacteria</taxon>
        <taxon>Pseudomonadati</taxon>
        <taxon>Pseudomonadota</taxon>
        <taxon>Alphaproteobacteria</taxon>
        <taxon>Hyphomicrobiales</taxon>
        <taxon>Devosiaceae</taxon>
        <taxon>Devosia</taxon>
    </lineage>
</organism>
<comment type="caution">
    <text evidence="2">The sequence shown here is derived from an EMBL/GenBank/DDBJ whole genome shotgun (WGS) entry which is preliminary data.</text>
</comment>
<evidence type="ECO:0000256" key="1">
    <source>
        <dbReference type="SAM" id="MobiDB-lite"/>
    </source>
</evidence>
<sequence length="179" mass="19505">MTKTTIEMFPDAVVRLDRVPIDGRRVEFTADSEALAQLTERLKVQSVEALSATLTAKRLRGGLQVVGQVSAAITQACVVTLDPVTQRIDETVDRVFLPASQKPKEPEPGTETFVDLEGDDPPDYIEGNEVDLTELVIETVALAVDPYPRAEGVSVEDVIETDAPAEESPFAKLKQLKSK</sequence>
<name>A0A918SEM5_9HYPH</name>
<accession>A0A918SEM5</accession>
<evidence type="ECO:0000313" key="3">
    <source>
        <dbReference type="Proteomes" id="UP000646579"/>
    </source>
</evidence>
<feature type="region of interest" description="Disordered" evidence="1">
    <location>
        <begin position="100"/>
        <end position="122"/>
    </location>
</feature>
<dbReference type="EMBL" id="BMZE01000004">
    <property type="protein sequence ID" value="GHA36498.1"/>
    <property type="molecule type" value="Genomic_DNA"/>
</dbReference>
<protein>
    <submittedName>
        <fullName evidence="2">Metal-binding protein</fullName>
    </submittedName>
</protein>
<reference evidence="2" key="1">
    <citation type="journal article" date="2014" name="Int. J. Syst. Evol. Microbiol.">
        <title>Complete genome sequence of Corynebacterium casei LMG S-19264T (=DSM 44701T), isolated from a smear-ripened cheese.</title>
        <authorList>
            <consortium name="US DOE Joint Genome Institute (JGI-PGF)"/>
            <person name="Walter F."/>
            <person name="Albersmeier A."/>
            <person name="Kalinowski J."/>
            <person name="Ruckert C."/>
        </authorList>
    </citation>
    <scope>NUCLEOTIDE SEQUENCE</scope>
    <source>
        <strain evidence="2">KCTC 32437</strain>
    </source>
</reference>
<dbReference type="InterPro" id="IPR003772">
    <property type="entry name" value="YceD"/>
</dbReference>
<dbReference type="Proteomes" id="UP000646579">
    <property type="component" value="Unassembled WGS sequence"/>
</dbReference>
<proteinExistence type="predicted"/>
<gene>
    <name evidence="2" type="ORF">GCM10007989_35780</name>
</gene>
<dbReference type="RefSeq" id="WP_189427155.1">
    <property type="nucleotide sequence ID" value="NZ_BMZE01000004.1"/>
</dbReference>